<reference evidence="1 2" key="1">
    <citation type="journal article" date="2019" name="Sci. Rep.">
        <title>Orb-weaving spider Araneus ventricosus genome elucidates the spidroin gene catalogue.</title>
        <authorList>
            <person name="Kono N."/>
            <person name="Nakamura H."/>
            <person name="Ohtoshi R."/>
            <person name="Moran D.A.P."/>
            <person name="Shinohara A."/>
            <person name="Yoshida Y."/>
            <person name="Fujiwara M."/>
            <person name="Mori M."/>
            <person name="Tomita M."/>
            <person name="Arakawa K."/>
        </authorList>
    </citation>
    <scope>NUCLEOTIDE SEQUENCE [LARGE SCALE GENOMIC DNA]</scope>
</reference>
<organism evidence="1 2">
    <name type="scientific">Araneus ventricosus</name>
    <name type="common">Orbweaver spider</name>
    <name type="synonym">Epeira ventricosa</name>
    <dbReference type="NCBI Taxonomy" id="182803"/>
    <lineage>
        <taxon>Eukaryota</taxon>
        <taxon>Metazoa</taxon>
        <taxon>Ecdysozoa</taxon>
        <taxon>Arthropoda</taxon>
        <taxon>Chelicerata</taxon>
        <taxon>Arachnida</taxon>
        <taxon>Araneae</taxon>
        <taxon>Araneomorphae</taxon>
        <taxon>Entelegynae</taxon>
        <taxon>Araneoidea</taxon>
        <taxon>Araneidae</taxon>
        <taxon>Araneus</taxon>
    </lineage>
</organism>
<dbReference type="AlphaFoldDB" id="A0A4Y2DBS0"/>
<accession>A0A4Y2DBS0</accession>
<dbReference type="EMBL" id="BGPR01000340">
    <property type="protein sequence ID" value="GBM14252.1"/>
    <property type="molecule type" value="Genomic_DNA"/>
</dbReference>
<gene>
    <name evidence="1" type="ORF">AVEN_167333_1</name>
</gene>
<protein>
    <submittedName>
        <fullName evidence="1">Uncharacterized protein</fullName>
    </submittedName>
</protein>
<evidence type="ECO:0000313" key="1">
    <source>
        <dbReference type="EMBL" id="GBM14252.1"/>
    </source>
</evidence>
<dbReference type="Proteomes" id="UP000499080">
    <property type="component" value="Unassembled WGS sequence"/>
</dbReference>
<name>A0A4Y2DBS0_ARAVE</name>
<comment type="caution">
    <text evidence="1">The sequence shown here is derived from an EMBL/GenBank/DDBJ whole genome shotgun (WGS) entry which is preliminary data.</text>
</comment>
<dbReference type="OrthoDB" id="7607518at2759"/>
<keyword evidence="2" id="KW-1185">Reference proteome</keyword>
<proteinExistence type="predicted"/>
<evidence type="ECO:0000313" key="2">
    <source>
        <dbReference type="Proteomes" id="UP000499080"/>
    </source>
</evidence>
<sequence>MMENEWKEVIKRTLTSAWKKVGLRVLSNVTLRSLRQYEPIVNEIVSLVNIRGLEVDSNDIDELVEEHSQELTTEELMELHCVSQQKGMEEVTEKQQSCIAIGEMLKA</sequence>